<evidence type="ECO:0000313" key="2">
    <source>
        <dbReference type="WBParaSite" id="PS1159_v2.g4609.t1"/>
    </source>
</evidence>
<protein>
    <submittedName>
        <fullName evidence="2">Uncharacterized protein</fullName>
    </submittedName>
</protein>
<organism evidence="1 2">
    <name type="scientific">Panagrolaimus sp. PS1159</name>
    <dbReference type="NCBI Taxonomy" id="55785"/>
    <lineage>
        <taxon>Eukaryota</taxon>
        <taxon>Metazoa</taxon>
        <taxon>Ecdysozoa</taxon>
        <taxon>Nematoda</taxon>
        <taxon>Chromadorea</taxon>
        <taxon>Rhabditida</taxon>
        <taxon>Tylenchina</taxon>
        <taxon>Panagrolaimomorpha</taxon>
        <taxon>Panagrolaimoidea</taxon>
        <taxon>Panagrolaimidae</taxon>
        <taxon>Panagrolaimus</taxon>
    </lineage>
</organism>
<sequence>MTTKDYCLLFKDKRDIISVGDTCDGRFRNLNLNQNHRNSTNANILFSKSLKIGGKKFDINYDSTNSNFLQKRKESIPWNESNKPYLNVDSKSYKPEFKKENAKISNNNSTLSLHIEAYENSLYDKNEDIIKKLKNPKQIIAVSTLNIQNPFEFSRQQQTEIGEPEIAQFKASQKLFNPNELRASKSNSSHRNNNVKTHIVHQSGENHYHNHNFHHHKHHYSPYNHGALDLIVLQNKMYVPSMFHAAQETSLAMTAIRYKQNEIEYHKSLAMGKRRSSSSPSQSDLNPPPTHPQNNAPTWLPLVRILPFLTPQMQLSQPKDKKHYHHHQQQEHDHHILTESLSTTTEDDNVFLPSDISPLKLETFKHHQHHNNHSPNLSPTNTLSPTLSHSDTLSPNDIHVPIDSLFHGTKKLNKKTNKKRKAVVAGKAICLSDLESKLIGTNGEKHK</sequence>
<name>A0AC35GER6_9BILA</name>
<evidence type="ECO:0000313" key="1">
    <source>
        <dbReference type="Proteomes" id="UP000887580"/>
    </source>
</evidence>
<accession>A0AC35GER6</accession>
<proteinExistence type="predicted"/>
<dbReference type="Proteomes" id="UP000887580">
    <property type="component" value="Unplaced"/>
</dbReference>
<dbReference type="WBParaSite" id="PS1159_v2.g4609.t1">
    <property type="protein sequence ID" value="PS1159_v2.g4609.t1"/>
    <property type="gene ID" value="PS1159_v2.g4609"/>
</dbReference>
<reference evidence="2" key="1">
    <citation type="submission" date="2022-11" db="UniProtKB">
        <authorList>
            <consortium name="WormBaseParasite"/>
        </authorList>
    </citation>
    <scope>IDENTIFICATION</scope>
</reference>